<gene>
    <name evidence="1" type="ORF">FTV93_27040</name>
</gene>
<evidence type="ECO:0000313" key="1">
    <source>
        <dbReference type="EMBL" id="QED76272.1"/>
    </source>
</evidence>
<dbReference type="AlphaFoldDB" id="A0A5B9ASM2"/>
<name>A0A5B9ASM2_ECOLX</name>
<geneLocation type="plasmid" evidence="2">
    <name>pncyu-26-73-2</name>
</geneLocation>
<reference evidence="1 2" key="1">
    <citation type="submission" date="2019-08" db="EMBL/GenBank/DDBJ databases">
        <title>Plasmid- and chromosome-located mcr-3 in mcr-1-positive Escherichia coli from diseased swine, Taiwan.</title>
        <authorList>
            <person name="Hsu C.-Y."/>
            <person name="Huang W.-C."/>
            <person name="Lauderdale T.-L."/>
        </authorList>
    </citation>
    <scope>NUCLEOTIDE SEQUENCE [LARGE SCALE GENOMIC DNA]</scope>
    <source>
        <strain evidence="1 2">NCYU-26-73</strain>
        <plasmid evidence="2">pncyu-26-73-2</plasmid>
    </source>
</reference>
<sequence>MTTIVDGIETADSLDKKALEALKDAVDLVRQSKESGQHITDVIAQGDMFSETAPEVKALALFIVANNRSAKRMATAFKLMAQRINDELQHQGRALGDMFGGGDVSLQDILRRCLRNWKTKACKGYPAVFSSPFPAVVTTVLLHIPACYYIGHPASKILFI</sequence>
<protein>
    <submittedName>
        <fullName evidence="1">Uncharacterized protein</fullName>
    </submittedName>
</protein>
<evidence type="ECO:0000313" key="2">
    <source>
        <dbReference type="Proteomes" id="UP000321299"/>
    </source>
</evidence>
<reference evidence="1 2" key="2">
    <citation type="submission" date="2019-08" db="EMBL/GenBank/DDBJ databases">
        <authorList>
            <person name="Chen F.-J."/>
            <person name="Wu H.-C."/>
            <person name="Liao Y.-C."/>
            <person name="Kuo S.-C."/>
        </authorList>
    </citation>
    <scope>NUCLEOTIDE SEQUENCE [LARGE SCALE GENOMIC DNA]</scope>
    <source>
        <strain evidence="1 2">NCYU-26-73</strain>
        <plasmid evidence="2">pncyu-26-73-2</plasmid>
    </source>
</reference>
<proteinExistence type="predicted"/>
<dbReference type="EMBL" id="CP042617">
    <property type="protein sequence ID" value="QED76272.1"/>
    <property type="molecule type" value="Genomic_DNA"/>
</dbReference>
<keyword evidence="1" id="KW-0614">Plasmid</keyword>
<organism evidence="1 2">
    <name type="scientific">Escherichia coli</name>
    <dbReference type="NCBI Taxonomy" id="562"/>
    <lineage>
        <taxon>Bacteria</taxon>
        <taxon>Pseudomonadati</taxon>
        <taxon>Pseudomonadota</taxon>
        <taxon>Gammaproteobacteria</taxon>
        <taxon>Enterobacterales</taxon>
        <taxon>Enterobacteriaceae</taxon>
        <taxon>Escherichia</taxon>
    </lineage>
</organism>
<accession>A0A5B9ASM2</accession>
<dbReference type="Proteomes" id="UP000321299">
    <property type="component" value="Plasmid pNCYU-26-73-2"/>
</dbReference>